<dbReference type="EMBL" id="CAUM01000055">
    <property type="protein sequence ID" value="CCV05020.1"/>
    <property type="molecule type" value="Genomic_DNA"/>
</dbReference>
<evidence type="ECO:0000313" key="3">
    <source>
        <dbReference type="Proteomes" id="UP000012062"/>
    </source>
</evidence>
<name>M5ELH3_9HYPH</name>
<dbReference type="STRING" id="1297569.MESS2_1480066"/>
<dbReference type="Pfam" id="PF12536">
    <property type="entry name" value="DUF3734"/>
    <property type="match status" value="1"/>
</dbReference>
<evidence type="ECO:0000313" key="2">
    <source>
        <dbReference type="EMBL" id="CCV05020.1"/>
    </source>
</evidence>
<gene>
    <name evidence="2" type="ORF">MESS2_1480066</name>
</gene>
<accession>M5ELH3</accession>
<reference evidence="2 3" key="1">
    <citation type="submission" date="2013-02" db="EMBL/GenBank/DDBJ databases">
        <authorList>
            <person name="Genoscope - CEA"/>
        </authorList>
    </citation>
    <scope>NUCLEOTIDE SEQUENCE [LARGE SCALE GENOMIC DNA]</scope>
    <source>
        <strain evidence="2 3">STM 2683</strain>
    </source>
</reference>
<protein>
    <recommendedName>
        <fullName evidence="1">DUF3734 domain-containing protein</fullName>
    </recommendedName>
</protein>
<proteinExistence type="predicted"/>
<evidence type="ECO:0000259" key="1">
    <source>
        <dbReference type="Pfam" id="PF12536"/>
    </source>
</evidence>
<sequence length="42" mass="5079">MREHWEMGLEDTQRTLRHRQWLTLPTSVEGVAIHDLHREDPT</sequence>
<dbReference type="Proteomes" id="UP000012062">
    <property type="component" value="Unassembled WGS sequence"/>
</dbReference>
<dbReference type="InterPro" id="IPR021095">
    <property type="entry name" value="DUF3734"/>
</dbReference>
<organism evidence="2 3">
    <name type="scientific">Mesorhizobium metallidurans STM 2683</name>
    <dbReference type="NCBI Taxonomy" id="1297569"/>
    <lineage>
        <taxon>Bacteria</taxon>
        <taxon>Pseudomonadati</taxon>
        <taxon>Pseudomonadota</taxon>
        <taxon>Alphaproteobacteria</taxon>
        <taxon>Hyphomicrobiales</taxon>
        <taxon>Phyllobacteriaceae</taxon>
        <taxon>Mesorhizobium</taxon>
    </lineage>
</organism>
<keyword evidence="3" id="KW-1185">Reference proteome</keyword>
<dbReference type="AlphaFoldDB" id="M5ELH3"/>
<feature type="domain" description="DUF3734" evidence="1">
    <location>
        <begin position="1"/>
        <end position="25"/>
    </location>
</feature>
<dbReference type="eggNOG" id="COG1752">
    <property type="taxonomic scope" value="Bacteria"/>
</dbReference>
<comment type="caution">
    <text evidence="2">The sequence shown here is derived from an EMBL/GenBank/DDBJ whole genome shotgun (WGS) entry which is preliminary data.</text>
</comment>